<dbReference type="Gene3D" id="3.40.50.1010">
    <property type="entry name" value="5'-nuclease"/>
    <property type="match status" value="1"/>
</dbReference>
<dbReference type="Proteomes" id="UP000185911">
    <property type="component" value="Unassembled WGS sequence"/>
</dbReference>
<evidence type="ECO:0000313" key="2">
    <source>
        <dbReference type="Proteomes" id="UP000185911"/>
    </source>
</evidence>
<protein>
    <submittedName>
        <fullName evidence="1">PIN domain protein</fullName>
    </submittedName>
</protein>
<dbReference type="InterPro" id="IPR029060">
    <property type="entry name" value="PIN-like_dom_sf"/>
</dbReference>
<reference evidence="1 2" key="1">
    <citation type="submission" date="2017-01" db="EMBL/GenBank/DDBJ databases">
        <title>Genome sequence of Rhodoferax antarcticus ANT.BR, a psychrophilic purple nonsulfur bacterium from an Antarctic microbial mat.</title>
        <authorList>
            <person name="Baker J."/>
            <person name="Riester C."/>
            <person name="Skinner B."/>
            <person name="Newell A."/>
            <person name="Swingley W."/>
            <person name="Madigan M."/>
            <person name="Jung D."/>
            <person name="Asao M."/>
            <person name="Chen M."/>
            <person name="Loughlin P."/>
            <person name="Pan H."/>
            <person name="Lin S."/>
            <person name="Li N."/>
            <person name="Shaw J."/>
            <person name="Prado M."/>
            <person name="Sherman C."/>
            <person name="Li X."/>
            <person name="Tang J."/>
            <person name="Blankenship R."/>
            <person name="Zhao T."/>
            <person name="Touchman J."/>
            <person name="Sattley M."/>
        </authorList>
    </citation>
    <scope>NUCLEOTIDE SEQUENCE [LARGE SCALE GENOMIC DNA]</scope>
    <source>
        <strain evidence="1 2">ANT.BR</strain>
    </source>
</reference>
<dbReference type="EMBL" id="MSYM01000007">
    <property type="protein sequence ID" value="OLP07867.1"/>
    <property type="molecule type" value="Genomic_DNA"/>
</dbReference>
<dbReference type="CDD" id="cd09873">
    <property type="entry name" value="PIN_Pae0151-like"/>
    <property type="match status" value="1"/>
</dbReference>
<proteinExistence type="predicted"/>
<organism evidence="1 2">
    <name type="scientific">Rhodoferax antarcticus ANT.BR</name>
    <dbReference type="NCBI Taxonomy" id="1111071"/>
    <lineage>
        <taxon>Bacteria</taxon>
        <taxon>Pseudomonadati</taxon>
        <taxon>Pseudomonadota</taxon>
        <taxon>Betaproteobacteria</taxon>
        <taxon>Burkholderiales</taxon>
        <taxon>Comamonadaceae</taxon>
        <taxon>Rhodoferax</taxon>
    </lineage>
</organism>
<dbReference type="AlphaFoldDB" id="A0A1Q8YIR2"/>
<dbReference type="InterPro" id="IPR044153">
    <property type="entry name" value="PIN_Pae0151-like"/>
</dbReference>
<gene>
    <name evidence="1" type="ORF">BLL52_0964</name>
</gene>
<keyword evidence="2" id="KW-1185">Reference proteome</keyword>
<evidence type="ECO:0000313" key="1">
    <source>
        <dbReference type="EMBL" id="OLP07867.1"/>
    </source>
</evidence>
<sequence>MAYAEKVLAILAQENSEALVPSIWTLEAANVMLKAQGKTLVTEARCAAFAGLLQDMDIATDPLTATYAVGDTLQLARRFKLSSCDASYLELGLRDGLPLATLDGDLRSAMLQTGVALA</sequence>
<accession>A0A1Q8YIR2</accession>
<name>A0A1Q8YIR2_9BURK</name>
<comment type="caution">
    <text evidence="1">The sequence shown here is derived from an EMBL/GenBank/DDBJ whole genome shotgun (WGS) entry which is preliminary data.</text>
</comment>
<dbReference type="SUPFAM" id="SSF88723">
    <property type="entry name" value="PIN domain-like"/>
    <property type="match status" value="1"/>
</dbReference>